<dbReference type="STRING" id="910964.GEAM_3378"/>
<feature type="region of interest" description="Disordered" evidence="1">
    <location>
        <begin position="189"/>
        <end position="266"/>
    </location>
</feature>
<reference evidence="3 4" key="1">
    <citation type="submission" date="2014-05" db="EMBL/GenBank/DDBJ databases">
        <title>ATOL: Assembling a taxonomically balanced genome-scale reconstruction of the evolutionary history of the Enterobacteriaceae.</title>
        <authorList>
            <person name="Plunkett G.III."/>
            <person name="Neeno-Eckwall E.C."/>
            <person name="Glasner J.D."/>
            <person name="Perna N.T."/>
        </authorList>
    </citation>
    <scope>NUCLEOTIDE SEQUENCE [LARGE SCALE GENOMIC DNA]</scope>
    <source>
        <strain evidence="3 4">ATCC 33852</strain>
    </source>
</reference>
<feature type="transmembrane region" description="Helical" evidence="2">
    <location>
        <begin position="20"/>
        <end position="40"/>
    </location>
</feature>
<feature type="transmembrane region" description="Helical" evidence="2">
    <location>
        <begin position="52"/>
        <end position="70"/>
    </location>
</feature>
<feature type="transmembrane region" description="Helical" evidence="2">
    <location>
        <begin position="139"/>
        <end position="158"/>
    </location>
</feature>
<dbReference type="GeneID" id="78382087"/>
<keyword evidence="2" id="KW-0812">Transmembrane</keyword>
<dbReference type="OrthoDB" id="6623608at2"/>
<accession>A0A085G520</accession>
<dbReference type="PROSITE" id="PS51257">
    <property type="entry name" value="PROKAR_LIPOPROTEIN"/>
    <property type="match status" value="1"/>
</dbReference>
<organism evidence="3 4">
    <name type="scientific">Ewingella americana (strain ATCC 33852 / DSM 4580 / CCUG 14506 / JCM 5911 / LMG 7869 / NCTC 12157 / CDC 1468-78)</name>
    <dbReference type="NCBI Taxonomy" id="910964"/>
    <lineage>
        <taxon>Bacteria</taxon>
        <taxon>Pseudomonadati</taxon>
        <taxon>Pseudomonadota</taxon>
        <taxon>Gammaproteobacteria</taxon>
        <taxon>Enterobacterales</taxon>
        <taxon>Yersiniaceae</taxon>
        <taxon>Ewingella</taxon>
    </lineage>
</organism>
<keyword evidence="2" id="KW-0472">Membrane</keyword>
<evidence type="ECO:0000313" key="3">
    <source>
        <dbReference type="EMBL" id="KFC78815.1"/>
    </source>
</evidence>
<evidence type="ECO:0000256" key="2">
    <source>
        <dbReference type="SAM" id="Phobius"/>
    </source>
</evidence>
<dbReference type="AlphaFoldDB" id="A0A085G520"/>
<dbReference type="RefSeq" id="WP_034793727.1">
    <property type="nucleotide sequence ID" value="NZ_JMPJ01000066.1"/>
</dbReference>
<dbReference type="Pfam" id="PF10112">
    <property type="entry name" value="Halogen_Hydrol"/>
    <property type="match status" value="1"/>
</dbReference>
<dbReference type="Proteomes" id="UP000028640">
    <property type="component" value="Unassembled WGS sequence"/>
</dbReference>
<feature type="compositionally biased region" description="Basic and acidic residues" evidence="1">
    <location>
        <begin position="231"/>
        <end position="247"/>
    </location>
</feature>
<keyword evidence="2" id="KW-1133">Transmembrane helix</keyword>
<evidence type="ECO:0000313" key="4">
    <source>
        <dbReference type="Proteomes" id="UP000028640"/>
    </source>
</evidence>
<dbReference type="InterPro" id="IPR018770">
    <property type="entry name" value="ChloroindolylP_hydrolase"/>
</dbReference>
<keyword evidence="4" id="KW-1185">Reference proteome</keyword>
<proteinExistence type="predicted"/>
<protein>
    <submittedName>
        <fullName evidence="3">Uncharacterized protein</fullName>
    </submittedName>
</protein>
<name>A0A085G520_EWIA3</name>
<dbReference type="eggNOG" id="ENOG50334TU">
    <property type="taxonomic scope" value="Bacteria"/>
</dbReference>
<evidence type="ECO:0000256" key="1">
    <source>
        <dbReference type="SAM" id="MobiDB-lite"/>
    </source>
</evidence>
<comment type="caution">
    <text evidence="3">The sequence shown here is derived from an EMBL/GenBank/DDBJ whole genome shotgun (WGS) entry which is preliminary data.</text>
</comment>
<dbReference type="EMBL" id="JMPJ01000066">
    <property type="protein sequence ID" value="KFC78815.1"/>
    <property type="molecule type" value="Genomic_DNA"/>
</dbReference>
<feature type="transmembrane region" description="Helical" evidence="2">
    <location>
        <begin position="76"/>
        <end position="109"/>
    </location>
</feature>
<sequence>MREIDYHTDSFSEFYRDSRGFRIFTYIVILFGCIGFVSSSDEYLLIPKDEQGGVLWLVLLPSYMLLHNFLTDRQSFYWSIPVGVAWAILGNSLVLPFWMATAALLLSLLTQFRANLLWKALLWGIPLISYAAIFDNLLAAYPFYVVFLVIVVIARKMIVSSAHSITPIKAEPAATHTSEVSYKEYLHNQQIKQQKSEDENIVSSFRPPRDEPDEPQPAPKPEPKIVSSYRPPRDEPDEPKPVPKPEPKIVSSYRPPRDAVEDESPNTILVAKTAPVKKVFRPAKDDYAGLLLMLEKKTLPAAMQTELQGIIKNARMILTSMEEDPEDVKPGNAFLSRYMPALESVVEQVEKLAALESLSSSSKQAMDKCFHALEGLRSAFAQQYEQLQENNQLKFNVEMEMLDSLLKTDGFK</sequence>
<gene>
    <name evidence="3" type="ORF">GEAM_3378</name>
</gene>